<dbReference type="EMBL" id="CM000913">
    <property type="protein sequence ID" value="EFG07810.1"/>
    <property type="molecule type" value="Genomic_DNA"/>
</dbReference>
<evidence type="ECO:0000313" key="4">
    <source>
        <dbReference type="Proteomes" id="UP000002357"/>
    </source>
</evidence>
<dbReference type="NCBIfam" id="TIGR02593">
    <property type="entry name" value="CRISPR_cas5"/>
    <property type="match status" value="1"/>
</dbReference>
<proteinExistence type="predicted"/>
<sequence length="300" mass="31180">MTPPGAHGPQSAGAAAGAGAGGADAAAAAGAVLLLRLAGPLQSWGSASAFNSRQTGAEPTKSGVIGLLAAADGRARGACIEDLRALRLGVRVDRSGTLLRDYHTASDHRGRPLAQAGVGAKGTQRPTSPAKYTQVTTRYYLQDAVFLAALAGPRALLDRLDRAVRAPAFPLALGRRSCVPSLPLALGVHPGSLGEVLSTHPWAVSAYARDLYARQLGHERAEDGGPQRGPAAIDRPVTLDDPDGDDRLQDAPVSFDPVDRRFTGRRVTRTWVRVPTGLTPPDGASDHDDAGHDPFALLGR</sequence>
<gene>
    <name evidence="3" type="ORF">SCLAV_2738</name>
</gene>
<dbReference type="RefSeq" id="WP_003961018.1">
    <property type="nucleotide sequence ID" value="NZ_CM000913.1"/>
</dbReference>
<dbReference type="Pfam" id="PF09704">
    <property type="entry name" value="Cas_Cas5d"/>
    <property type="match status" value="1"/>
</dbReference>
<reference evidence="3 4" key="1">
    <citation type="journal article" date="2010" name="Genome Biol. Evol.">
        <title>The sequence of a 1.8-mb bacterial linear plasmid reveals a rich evolutionary reservoir of secondary metabolic pathways.</title>
        <authorList>
            <person name="Medema M.H."/>
            <person name="Trefzer A."/>
            <person name="Kovalchuk A."/>
            <person name="van den Berg M."/>
            <person name="Mueller U."/>
            <person name="Heijne W."/>
            <person name="Wu L."/>
            <person name="Alam M.T."/>
            <person name="Ronning C.M."/>
            <person name="Nierman W.C."/>
            <person name="Bovenberg R.A.L."/>
            <person name="Breitling R."/>
            <person name="Takano E."/>
        </authorList>
    </citation>
    <scope>NUCLEOTIDE SEQUENCE [LARGE SCALE GENOMIC DNA]</scope>
    <source>
        <strain evidence="4">ATCC 27064 / DSM 738 / JCM 4710 / NBRC 13307 / NCIMB 12785 / NRRL 3585 / VKM Ac-602</strain>
    </source>
</reference>
<feature type="region of interest" description="Disordered" evidence="2">
    <location>
        <begin position="110"/>
        <end position="129"/>
    </location>
</feature>
<dbReference type="InterPro" id="IPR013422">
    <property type="entry name" value="CRISPR-assoc_prot_Cas5_N"/>
</dbReference>
<dbReference type="InterPro" id="IPR010147">
    <property type="entry name" value="CRISPR-assoc_prot_CasD"/>
</dbReference>
<organism evidence="3 4">
    <name type="scientific">Streptomyces clavuligerus</name>
    <dbReference type="NCBI Taxonomy" id="1901"/>
    <lineage>
        <taxon>Bacteria</taxon>
        <taxon>Bacillati</taxon>
        <taxon>Actinomycetota</taxon>
        <taxon>Actinomycetes</taxon>
        <taxon>Kitasatosporales</taxon>
        <taxon>Streptomycetaceae</taxon>
        <taxon>Streptomyces</taxon>
    </lineage>
</organism>
<protein>
    <submittedName>
        <fullName evidence="3">CRISPR-associated protein Cas5</fullName>
    </submittedName>
</protein>
<dbReference type="STRING" id="1901.BB341_14830"/>
<accession>E2PUN1</accession>
<dbReference type="Proteomes" id="UP000002357">
    <property type="component" value="Chromosome"/>
</dbReference>
<dbReference type="Gene3D" id="3.30.70.2660">
    <property type="match status" value="1"/>
</dbReference>
<dbReference type="GO" id="GO:0003723">
    <property type="term" value="F:RNA binding"/>
    <property type="evidence" value="ECO:0007669"/>
    <property type="project" value="InterPro"/>
</dbReference>
<keyword evidence="4" id="KW-1185">Reference proteome</keyword>
<dbReference type="eggNOG" id="ENOG502ZBPB">
    <property type="taxonomic scope" value="Bacteria"/>
</dbReference>
<evidence type="ECO:0000256" key="1">
    <source>
        <dbReference type="ARBA" id="ARBA00023118"/>
    </source>
</evidence>
<dbReference type="CDD" id="cd09756">
    <property type="entry name" value="Cas5_I-E"/>
    <property type="match status" value="1"/>
</dbReference>
<dbReference type="GO" id="GO:0043571">
    <property type="term" value="P:maintenance of CRISPR repeat elements"/>
    <property type="evidence" value="ECO:0007669"/>
    <property type="project" value="InterPro"/>
</dbReference>
<evidence type="ECO:0000313" key="3">
    <source>
        <dbReference type="EMBL" id="EFG07810.1"/>
    </source>
</evidence>
<feature type="compositionally biased region" description="Low complexity" evidence="2">
    <location>
        <begin position="273"/>
        <end position="283"/>
    </location>
</feature>
<dbReference type="OrthoDB" id="3189549at2"/>
<dbReference type="InterPro" id="IPR021124">
    <property type="entry name" value="CRISPR-assoc_prot_Cas5"/>
</dbReference>
<feature type="region of interest" description="Disordered" evidence="2">
    <location>
        <begin position="273"/>
        <end position="300"/>
    </location>
</feature>
<name>E2PUN1_STRCL</name>
<dbReference type="NCBIfam" id="TIGR01868">
    <property type="entry name" value="casD_Cas5e"/>
    <property type="match status" value="1"/>
</dbReference>
<feature type="region of interest" description="Disordered" evidence="2">
    <location>
        <begin position="219"/>
        <end position="255"/>
    </location>
</feature>
<evidence type="ECO:0000256" key="2">
    <source>
        <dbReference type="SAM" id="MobiDB-lite"/>
    </source>
</evidence>
<dbReference type="AlphaFoldDB" id="E2PUN1"/>
<dbReference type="GO" id="GO:0051607">
    <property type="term" value="P:defense response to virus"/>
    <property type="evidence" value="ECO:0007669"/>
    <property type="project" value="UniProtKB-KW"/>
</dbReference>
<keyword evidence="1" id="KW-0051">Antiviral defense</keyword>
<dbReference type="GeneID" id="93730712"/>